<dbReference type="GeneID" id="34622990"/>
<dbReference type="Proteomes" id="UP000515125">
    <property type="component" value="Unplaced"/>
</dbReference>
<accession>A0A6P6RZP4</accession>
<gene>
    <name evidence="2" type="primary">LOC34622990</name>
</gene>
<protein>
    <submittedName>
        <fullName evidence="2">Uncharacterized protein LOC34622990</fullName>
    </submittedName>
</protein>
<organism evidence="1 2">
    <name type="scientific">Cyclospora cayetanensis</name>
    <dbReference type="NCBI Taxonomy" id="88456"/>
    <lineage>
        <taxon>Eukaryota</taxon>
        <taxon>Sar</taxon>
        <taxon>Alveolata</taxon>
        <taxon>Apicomplexa</taxon>
        <taxon>Conoidasida</taxon>
        <taxon>Coccidia</taxon>
        <taxon>Eucoccidiorida</taxon>
        <taxon>Eimeriorina</taxon>
        <taxon>Eimeriidae</taxon>
        <taxon>Cyclospora</taxon>
    </lineage>
</organism>
<name>A0A6P6RZP4_9EIME</name>
<evidence type="ECO:0000313" key="2">
    <source>
        <dbReference type="RefSeq" id="XP_026193411.1"/>
    </source>
</evidence>
<sequence length="341" mass="38529">MGKVCVRGGAACECCRLLPLPGASSGFLGALAAAPLLRMLPCACVCFQVSCRDPPPDAIFEGWADLVAEEERLWGSGEAAATAAEEVVRGERPLTIKDKVNERILKGRKALISEYAFKQPLSKHTLWIVTPKQGAYCDLMKQDTGRVSSLVNKLRWKYASTLLEVGHVQMRANVPLCEVFIAGPFPGTCRIFYARGATLQYRVRPRFRTICPLLEKDERLQQKYGGAACPGLFPTWDESGILEEVDECMNRPPPDMESYPVNLEWDNVAGLSPENQDERPWWYNNVHYPTRQAVQRAFEEGTEDFRDVIEDEYKLLKEEDRKEGKRLAHLKAMREKEKKGF</sequence>
<dbReference type="OrthoDB" id="360858at2759"/>
<reference evidence="2" key="1">
    <citation type="submission" date="2025-08" db="UniProtKB">
        <authorList>
            <consortium name="RefSeq"/>
        </authorList>
    </citation>
    <scope>IDENTIFICATION</scope>
</reference>
<dbReference type="AlphaFoldDB" id="A0A6P6RZP4"/>
<keyword evidence="1" id="KW-1185">Reference proteome</keyword>
<proteinExistence type="predicted"/>
<evidence type="ECO:0000313" key="1">
    <source>
        <dbReference type="Proteomes" id="UP000515125"/>
    </source>
</evidence>
<dbReference type="RefSeq" id="XP_026193411.1">
    <property type="nucleotide sequence ID" value="XM_026337626.1"/>
</dbReference>